<feature type="region of interest" description="Disordered" evidence="1">
    <location>
        <begin position="1"/>
        <end position="42"/>
    </location>
</feature>
<organism evidence="2 3">
    <name type="scientific">Rangifer tarandus platyrhynchus</name>
    <name type="common">Svalbard reindeer</name>
    <dbReference type="NCBI Taxonomy" id="3082113"/>
    <lineage>
        <taxon>Eukaryota</taxon>
        <taxon>Metazoa</taxon>
        <taxon>Chordata</taxon>
        <taxon>Craniata</taxon>
        <taxon>Vertebrata</taxon>
        <taxon>Euteleostomi</taxon>
        <taxon>Mammalia</taxon>
        <taxon>Eutheria</taxon>
        <taxon>Laurasiatheria</taxon>
        <taxon>Artiodactyla</taxon>
        <taxon>Ruminantia</taxon>
        <taxon>Pecora</taxon>
        <taxon>Cervidae</taxon>
        <taxon>Odocoileinae</taxon>
        <taxon>Rangifer</taxon>
    </lineage>
</organism>
<protein>
    <submittedName>
        <fullName evidence="2">Uncharacterized protein</fullName>
    </submittedName>
</protein>
<name>A0ABN8YVI7_RANTA</name>
<sequence>MEPTSPALADGHTPTVPPETPDACVFGFPSDSGQQRAPTAAPRALREVPVSYLSIRTVSSACTDAERLPGPLLSLRPESRNLKMLLAHAGGSWPTQSEPGRFPVQKCLGCAQRKCRGGHSTHRLLAPWWSSPVRSRLAARRPRPLRAGPANHRRFQTGPVKGRFSSSPPPTDILGDTVRKENIFLK</sequence>
<dbReference type="EMBL" id="OX459957">
    <property type="protein sequence ID" value="CAI9163906.1"/>
    <property type="molecule type" value="Genomic_DNA"/>
</dbReference>
<dbReference type="Proteomes" id="UP001176941">
    <property type="component" value="Chromosome 21"/>
</dbReference>
<keyword evidence="3" id="KW-1185">Reference proteome</keyword>
<evidence type="ECO:0000313" key="2">
    <source>
        <dbReference type="EMBL" id="CAI9163906.1"/>
    </source>
</evidence>
<feature type="region of interest" description="Disordered" evidence="1">
    <location>
        <begin position="145"/>
        <end position="172"/>
    </location>
</feature>
<accession>A0ABN8YVI7</accession>
<gene>
    <name evidence="2" type="ORF">MRATA1EN1_LOCUS12868</name>
</gene>
<reference evidence="2" key="1">
    <citation type="submission" date="2023-04" db="EMBL/GenBank/DDBJ databases">
        <authorList>
            <consortium name="ELIXIR-Norway"/>
        </authorList>
    </citation>
    <scope>NUCLEOTIDE SEQUENCE [LARGE SCALE GENOMIC DNA]</scope>
</reference>
<evidence type="ECO:0000313" key="3">
    <source>
        <dbReference type="Proteomes" id="UP001176941"/>
    </source>
</evidence>
<evidence type="ECO:0000256" key="1">
    <source>
        <dbReference type="SAM" id="MobiDB-lite"/>
    </source>
</evidence>
<proteinExistence type="predicted"/>